<evidence type="ECO:0000256" key="1">
    <source>
        <dbReference type="ARBA" id="ARBA00022737"/>
    </source>
</evidence>
<dbReference type="Proteomes" id="UP000240974">
    <property type="component" value="Unassembled WGS sequence"/>
</dbReference>
<dbReference type="InterPro" id="IPR050708">
    <property type="entry name" value="T6SS_VgrG/RHS"/>
</dbReference>
<evidence type="ECO:0000256" key="2">
    <source>
        <dbReference type="SAM" id="Phobius"/>
    </source>
</evidence>
<dbReference type="Pfam" id="PF20148">
    <property type="entry name" value="DUF6531"/>
    <property type="match status" value="1"/>
</dbReference>
<evidence type="ECO:0000259" key="3">
    <source>
        <dbReference type="PROSITE" id="PS51782"/>
    </source>
</evidence>
<keyword evidence="2" id="KW-0472">Membrane</keyword>
<keyword evidence="1" id="KW-0677">Repeat</keyword>
<dbReference type="RefSeq" id="WP_107029956.1">
    <property type="nucleotide sequence ID" value="NZ_PYLQ01000010.1"/>
</dbReference>
<feature type="transmembrane region" description="Helical" evidence="2">
    <location>
        <begin position="2590"/>
        <end position="2609"/>
    </location>
</feature>
<dbReference type="NCBIfam" id="TIGR03696">
    <property type="entry name" value="Rhs_assc_core"/>
    <property type="match status" value="1"/>
</dbReference>
<dbReference type="InterPro" id="IPR031325">
    <property type="entry name" value="RHS_repeat"/>
</dbReference>
<dbReference type="PANTHER" id="PTHR32305">
    <property type="match status" value="1"/>
</dbReference>
<dbReference type="Gene3D" id="3.10.350.10">
    <property type="entry name" value="LysM domain"/>
    <property type="match status" value="1"/>
</dbReference>
<evidence type="ECO:0000313" key="4">
    <source>
        <dbReference type="EMBL" id="PST40673.1"/>
    </source>
</evidence>
<proteinExistence type="predicted"/>
<comment type="caution">
    <text evidence="4">The sequence shown here is derived from an EMBL/GenBank/DDBJ whole genome shotgun (WGS) entry which is preliminary data.</text>
</comment>
<sequence length="2948" mass="336437">MKAVLNKIKIAIISMIVLAMAIGQLELFGKVYAEELEKIKEQDPYGEYYDENINNVHKTSAQIIEKGNPDVITKEPSVDEEDTSRQNDQEIVKLRTENTKTYKLSSGEYVTDFYFEQIHKKEDGKYVEIDNDIEKKASLFRSTSSYENKDGLYDINIQKGVLEITDPKDNVLTVMPSGSLTNYAIKENVILYSEVEKNLDLEYRINSNTVSQNIYINGELDKDTYSFEVYKDDYNVSKNDAGSIVFKKDKKEVFVLNAPYLVDKDGNRNQEVGYDYKELDNGNIKVTLSLTTSWLSEEDRVYPVVARSNVAVENVDVIDLESSYIRSGRPNIQSQYSDLFVGYDDNFYGGKNSNIKIARTFIYFAMPNIGENQRVENAVLKLYKEQDLDRANELNDINIYNSSYVDPGKVTWNTQPADNQKQFISNTKFSKPKGFKEFDITKHVQELKDGQKKTLILQVTDESPNWKCNVFNSESTGNLPKVEIYHCDDFDVDPNLDINEFDNELRVYSKDGQYFEAISMDGIAKPNSDIDFDLYAKTNETDFELVKSQHAKEKSSPYFIDPVYITDPIDGTQKYEKGEVNYTTSYLKIGDIPKYDTFYEYRMKVKKDGTESEKELITDGFIIYKVKLGDNLKSIASHYGLKVDDIKKDNNTSTNKVKEGDVLFLRFAKDNPKVPKDVYRPPLKLSSFEAKYVYRGPACYGNCAVADPVNTSIGNFYHESKDFTLTDFDELSLTRVYNSYGEDNASIFGNNYSSNIEQYISYDKDDNMIFYRGDGKILKIEKKDGKYVPKLIDRLTVNVDGDYVSIKDDKEDVTYIFDEYGILTSIKTKTGFESRINYDEYGFITNIDMGNKQVTFEYNDYHLVSKINLPNGTNVQYQYNADRQLTVFIDANGNSEQYSYDKNGKVKSITDKNGNTLAQNTYKDNGVVVSQTDANGNKVSFDYKGNTTSVTYNDKETEKYVLDDSYKVTKITKADGSSKSYSYNDAGNMIGETDEKGQKTTYEYNKKGYLTLQSNPDGTSEKYTYDENDNVTSKTSADGTKETYKYDSNSNLIYENSEDRKGVTYEYNEQNLLVKETDALGVWKSYAYDGNQVVTVTHSNGLVENYSYDAMGNIVNESDSNGRTTAYVYDNRNQIIKKTDSYGNSEEYKYDGNGNVVEYIDKLGSKTVTVYDKNNNAIQTQKGNLKTSKKYDNRDRIISETDEQGLIKKYTYDAKGQIVKETDAYGQVTTHTYDAVGHEIKTVDGKGNTTSNEYDGDNLVKTTDARGNVTSYEYDEFNRIVKTTLPNGKTETKEYDKNGNIIKTVDQRGLANTKEYDIFDRVIKEVNEQGVAISNKYDVYGQLIKKTEDKKTTTYSYDVYGNTLSETDTYGNTKTSEYDKLDRLVKETDELGNVTQHKYDAMDNETETIDAKGNSERKIYDINSILVQDIDKLGNITTYKYNDKGQQAETVDAYKNTTKFEYDKFGNVTKTTINDTPVEIKSYDEYGRVTKTNKISEVTVEEYDSFDQVIKSTNQTTGLVTETEYDKNGNVTKTSDNGGKVTTHEYDDFSQEVSSTDPYGRVSSKTYDKYGRVVKEVSNTNEATDYEYDKYGNVVKTTNHLGSVTDSTYDLLNRKVSDSTDGKKTLTYSYDAKGQLVSTHDSFTDKTDTVKYDALGQAVEKTDKLGNVTKTDYDAKGQVIKETDAAGNATLKEYDIYGNVIKETDALGNSSQTHYNAFGLVEKEVDKRGFAVSYVYNDKFHLTEMTDKLGNKVTFEYNDQGFVSKATNQNGFVSEYEYDIYGQRTKETDPNKNVTENEYDLLGQVVKTVEPRKTTVNKYDSLGRLVSVKENDKTTKENEYNDLNQIVKSTNALKYVSTYEYDKYGNKTKETYEEHETVNKYDVNSQLIKKTENKDKVTTYSYDALGREVSQKQNDKEIISKKYDAVSNVVEKTEKGLTTQYRYDALKHPVQYLYPSLEDGSMKAIVSVDYDEEGNAVQYKDIYDHVIKREYDANSNMIAETNSNGFITRYQYDSLNNMTKVQSPLERVMKYDYDGNNNLVERSYNDQKATYEYDEADNLIKEVSEYGLTETYQYDDFGQMTSYTKNDGTTIDYSYDALGRKLSEGTRQFKYDAYDNLLEADYNNKSVKYTYDKFNNITKVKDANDNNVEYKWDIYGNRTEVKYNDYTIGYTYNQFDKIDKVSKNDKEYASYSYDVRGNTKSLERNGITTDYSYDELNRRTAYVNTKGDKTLSEYKYEYDGQDNVISETINGVVNSYDYNESDELKASTKTIDGKTVITEYSYDLFGNKVESSSDGTNKIYHYNDKNQLTSIKSKDGLTDIYYDKNGNVRDIYYAGGYKEYYQYDEFGQLTTLKTNRDRTYNYEYDGEGDRIHEEKIINSPYDLDYKQDTEEWFDYMQSLPFTEVEELLDAKKSDESFDAMRYQLTYRRKNGLCASNLIKDPKSNEKCEYKDYLLDKTAENTLVLSENDDVHIYGEERISTESADGTQTYLSGNNQSVMAEISSKGTMSQIEYDDFGKTDDKTSGYGYDGEKLDTTGNIYLRARYYNPRIGQFVQIDDYKGTQDNITSQNRYTYCLNNQYKYVDPSGHKSILSIIASAANSVINAVGSIFSNKKDEKKKTVKKPTTVPSKTTGAIASAVSNAVKIVNESTKAVKKVIQPVKKVKAKEPQPCPSPKSDKILDQLQFIIDVIGFLPVAGDVCDAVNALIYFARGMIISAIISIGCIVFTMVADSLLKPLKWAAGKATDLAKRILEKLPDFPKRTISYLKKVPGKIEQIPLVNKCYSTVSSLCSRLSSYIDDLFGRVSTKVAEEWSLPAKLRGTIIEEKLAKIQYAAYEHVGKLADGFFPVFDFFKNGEGISVKTIDVTLPSYEKDSAILRKVKQYASDLNDDVILRKVNNFKKGKELGDKLNEVRKVSTKRLDIYIPKGSLSRTKDIPGQIGDVLIRIFEY</sequence>
<reference evidence="4 5" key="1">
    <citation type="journal article" date="2019" name="Int. J. Syst. Evol. Microbiol.">
        <title>Faecalibacillus intestinalis gen. nov., sp. nov. and Faecalibacillus faecis sp. nov., isolated from human faeces.</title>
        <authorList>
            <person name="Seo B."/>
            <person name="Jeon K."/>
            <person name="Baek I."/>
            <person name="Lee Y.M."/>
            <person name="Baek K."/>
            <person name="Ko G."/>
        </authorList>
    </citation>
    <scope>NUCLEOTIDE SEQUENCE [LARGE SCALE GENOMIC DNA]</scope>
    <source>
        <strain evidence="4 5">SNUG30099</strain>
    </source>
</reference>
<feature type="transmembrane region" description="Helical" evidence="2">
    <location>
        <begin position="2712"/>
        <end position="2733"/>
    </location>
</feature>
<dbReference type="InterPro" id="IPR022385">
    <property type="entry name" value="Rhs_assc_core"/>
</dbReference>
<dbReference type="PANTHER" id="PTHR32305:SF15">
    <property type="entry name" value="PROTEIN RHSA-RELATED"/>
    <property type="match status" value="1"/>
</dbReference>
<dbReference type="InterPro" id="IPR006530">
    <property type="entry name" value="YD"/>
</dbReference>
<dbReference type="SUPFAM" id="SSF54106">
    <property type="entry name" value="LysM domain"/>
    <property type="match status" value="1"/>
</dbReference>
<dbReference type="CDD" id="cd20745">
    <property type="entry name" value="FIX_RhsA_AHH_HNH-like"/>
    <property type="match status" value="1"/>
</dbReference>
<protein>
    <recommendedName>
        <fullName evidence="3">LysM domain-containing protein</fullName>
    </recommendedName>
</protein>
<keyword evidence="2" id="KW-1133">Transmembrane helix</keyword>
<dbReference type="InterPro" id="IPR045351">
    <property type="entry name" value="DUF6531"/>
</dbReference>
<name>A0A2T3FZJ5_9FIRM</name>
<keyword evidence="5" id="KW-1185">Reference proteome</keyword>
<evidence type="ECO:0000313" key="5">
    <source>
        <dbReference type="Proteomes" id="UP000240974"/>
    </source>
</evidence>
<dbReference type="CDD" id="cd00118">
    <property type="entry name" value="LysM"/>
    <property type="match status" value="1"/>
</dbReference>
<dbReference type="InterPro" id="IPR018392">
    <property type="entry name" value="LysM"/>
</dbReference>
<dbReference type="Gene3D" id="2.180.10.10">
    <property type="entry name" value="RHS repeat-associated core"/>
    <property type="match status" value="7"/>
</dbReference>
<dbReference type="Pfam" id="PF25023">
    <property type="entry name" value="TEN_YD-shell"/>
    <property type="match status" value="2"/>
</dbReference>
<dbReference type="InterPro" id="IPR036779">
    <property type="entry name" value="LysM_dom_sf"/>
</dbReference>
<dbReference type="NCBIfam" id="TIGR01643">
    <property type="entry name" value="YD_repeat_2x"/>
    <property type="match status" value="15"/>
</dbReference>
<organism evidence="4 5">
    <name type="scientific">Faecalibacillus intestinalis</name>
    <dbReference type="NCBI Taxonomy" id="1982626"/>
    <lineage>
        <taxon>Bacteria</taxon>
        <taxon>Bacillati</taxon>
        <taxon>Bacillota</taxon>
        <taxon>Erysipelotrichia</taxon>
        <taxon>Erysipelotrichales</taxon>
        <taxon>Coprobacillaceae</taxon>
        <taxon>Faecalibacillus</taxon>
    </lineage>
</organism>
<dbReference type="InterPro" id="IPR056823">
    <property type="entry name" value="TEN-like_YD-shell"/>
</dbReference>
<dbReference type="PROSITE" id="PS51782">
    <property type="entry name" value="LYSM"/>
    <property type="match status" value="1"/>
</dbReference>
<dbReference type="SMART" id="SM00257">
    <property type="entry name" value="LysM"/>
    <property type="match status" value="1"/>
</dbReference>
<accession>A0A2T3FZJ5</accession>
<dbReference type="Pfam" id="PF05593">
    <property type="entry name" value="RHS_repeat"/>
    <property type="match status" value="5"/>
</dbReference>
<keyword evidence="2" id="KW-0812">Transmembrane</keyword>
<dbReference type="EMBL" id="PYLQ01000010">
    <property type="protein sequence ID" value="PST40673.1"/>
    <property type="molecule type" value="Genomic_DNA"/>
</dbReference>
<gene>
    <name evidence="4" type="ORF">C7U54_08200</name>
</gene>
<feature type="domain" description="LysM" evidence="3">
    <location>
        <begin position="622"/>
        <end position="665"/>
    </location>
</feature>
<dbReference type="Pfam" id="PF01476">
    <property type="entry name" value="LysM"/>
    <property type="match status" value="1"/>
</dbReference>